<keyword evidence="3" id="KW-1185">Reference proteome</keyword>
<comment type="caution">
    <text evidence="2">The sequence shown here is derived from an EMBL/GenBank/DDBJ whole genome shotgun (WGS) entry which is preliminary data.</text>
</comment>
<evidence type="ECO:0000313" key="3">
    <source>
        <dbReference type="Proteomes" id="UP000305282"/>
    </source>
</evidence>
<dbReference type="EMBL" id="SSXH01000946">
    <property type="protein sequence ID" value="THJ32198.1"/>
    <property type="molecule type" value="Genomic_DNA"/>
</dbReference>
<feature type="transmembrane region" description="Helical" evidence="1">
    <location>
        <begin position="90"/>
        <end position="112"/>
    </location>
</feature>
<gene>
    <name evidence="2" type="ORF">E7Y31_22250</name>
</gene>
<keyword evidence="1" id="KW-0812">Transmembrane</keyword>
<dbReference type="RefSeq" id="WP_136449625.1">
    <property type="nucleotide sequence ID" value="NZ_CADCWT010000469.1"/>
</dbReference>
<keyword evidence="1" id="KW-1133">Transmembrane helix</keyword>
<dbReference type="Proteomes" id="UP000305282">
    <property type="component" value="Unassembled WGS sequence"/>
</dbReference>
<reference evidence="2 3" key="1">
    <citation type="submission" date="2019-04" db="EMBL/GenBank/DDBJ databases">
        <title>Draft genome sequences for three unisolated Alnus-infective Frankia Sp+ strains, AgTrS, AiOr and AvVan, the first sequenced Frankia strains able to sporulate in-planta.</title>
        <authorList>
            <person name="Bethencourt L."/>
            <person name="Vautrin F."/>
            <person name="Taib N."/>
            <person name="Dubost A."/>
            <person name="Castro-Garcia L."/>
            <person name="Imbaud O."/>
            <person name="Abrouk D."/>
            <person name="Fournier P."/>
            <person name="Briolay J."/>
            <person name="Nguyen A."/>
            <person name="Normand P."/>
            <person name="Fernandez M.P."/>
            <person name="Brochier-Armanet C."/>
            <person name="Herrera-Belaroussi A."/>
        </authorList>
    </citation>
    <scope>NUCLEOTIDE SEQUENCE [LARGE SCALE GENOMIC DNA]</scope>
    <source>
        <strain evidence="2 3">AvVan</strain>
    </source>
</reference>
<sequence>MPATQWDTESTRLLCAAILVDRDLPNRLLRESKAAPRALPAATDVDLATATCCAIVELRRRRVRDGLLAACCALLAVGLIGSIIGDHKLWVLILVSLLVAWVVVLATAMLSTEEMINQFTRRTFNPSQIVAKVDQRRRENLRELYDYPGHNVTVYSGYSPFVGSGGILGSWSFSVDVGTPADQNTPLEQFGVEELRSHVLDGLRDLRWPQLTIEERLFINGLDLVPNSPLLPHGLKRPVQTVDQPTFEALLAGPDEKMRRYTCIRVSGWAETLVFSLGCASSYTHAASTWRRRAPC</sequence>
<protein>
    <submittedName>
        <fullName evidence="2">Uncharacterized protein</fullName>
    </submittedName>
</protein>
<accession>A0A4S5BQU3</accession>
<proteinExistence type="predicted"/>
<keyword evidence="1" id="KW-0472">Membrane</keyword>
<evidence type="ECO:0000256" key="1">
    <source>
        <dbReference type="SAM" id="Phobius"/>
    </source>
</evidence>
<dbReference type="OrthoDB" id="3078176at2"/>
<dbReference type="AlphaFoldDB" id="A0A4S5BQU3"/>
<feature type="transmembrane region" description="Helical" evidence="1">
    <location>
        <begin position="66"/>
        <end position="84"/>
    </location>
</feature>
<organism evidence="2 3">
    <name type="scientific">Candidatus Frankia alpina</name>
    <dbReference type="NCBI Taxonomy" id="2699483"/>
    <lineage>
        <taxon>Bacteria</taxon>
        <taxon>Bacillati</taxon>
        <taxon>Actinomycetota</taxon>
        <taxon>Actinomycetes</taxon>
        <taxon>Frankiales</taxon>
        <taxon>Frankiaceae</taxon>
        <taxon>Frankia</taxon>
    </lineage>
</organism>
<evidence type="ECO:0000313" key="2">
    <source>
        <dbReference type="EMBL" id="THJ32198.1"/>
    </source>
</evidence>
<name>A0A4S5BQU3_9ACTN</name>